<keyword evidence="4" id="KW-1185">Reference proteome</keyword>
<dbReference type="EMBL" id="KE344915">
    <property type="protein sequence ID" value="EXB86419.1"/>
    <property type="molecule type" value="Genomic_DNA"/>
</dbReference>
<dbReference type="PROSITE" id="PS50089">
    <property type="entry name" value="ZF_RING_2"/>
    <property type="match status" value="1"/>
</dbReference>
<dbReference type="SUPFAM" id="SSF57850">
    <property type="entry name" value="RING/U-box"/>
    <property type="match status" value="1"/>
</dbReference>
<reference evidence="4" key="1">
    <citation type="submission" date="2013-01" db="EMBL/GenBank/DDBJ databases">
        <title>Draft Genome Sequence of a Mulberry Tree, Morus notabilis C.K. Schneid.</title>
        <authorList>
            <person name="He N."/>
            <person name="Zhao S."/>
        </authorList>
    </citation>
    <scope>NUCLEOTIDE SEQUENCE</scope>
</reference>
<dbReference type="GO" id="GO:0008270">
    <property type="term" value="F:zinc ion binding"/>
    <property type="evidence" value="ECO:0007669"/>
    <property type="project" value="UniProtKB-KW"/>
</dbReference>
<evidence type="ECO:0000256" key="1">
    <source>
        <dbReference type="PROSITE-ProRule" id="PRU00175"/>
    </source>
</evidence>
<dbReference type="AlphaFoldDB" id="W9RPL3"/>
<gene>
    <name evidence="3" type="ORF">L484_004916</name>
</gene>
<dbReference type="Proteomes" id="UP000030645">
    <property type="component" value="Unassembled WGS sequence"/>
</dbReference>
<evidence type="ECO:0000259" key="2">
    <source>
        <dbReference type="PROSITE" id="PS50089"/>
    </source>
</evidence>
<dbReference type="GO" id="GO:0004842">
    <property type="term" value="F:ubiquitin-protein transferase activity"/>
    <property type="evidence" value="ECO:0007669"/>
    <property type="project" value="InterPro"/>
</dbReference>
<dbReference type="SMART" id="SM00184">
    <property type="entry name" value="RING"/>
    <property type="match status" value="1"/>
</dbReference>
<keyword evidence="1" id="KW-0863">Zinc-finger</keyword>
<dbReference type="OrthoDB" id="8062037at2759"/>
<evidence type="ECO:0000313" key="4">
    <source>
        <dbReference type="Proteomes" id="UP000030645"/>
    </source>
</evidence>
<protein>
    <recommendedName>
        <fullName evidence="2">RING-type domain-containing protein</fullName>
    </recommendedName>
</protein>
<dbReference type="PANTHER" id="PTHR46798">
    <property type="entry name" value="OS09G0511500 PROTEIN"/>
    <property type="match status" value="1"/>
</dbReference>
<dbReference type="Gene3D" id="3.30.40.10">
    <property type="entry name" value="Zinc/RING finger domain, C3HC4 (zinc finger)"/>
    <property type="match status" value="1"/>
</dbReference>
<feature type="domain" description="RING-type" evidence="2">
    <location>
        <begin position="33"/>
        <end position="78"/>
    </location>
</feature>
<dbReference type="Pfam" id="PF13639">
    <property type="entry name" value="zf-RING_2"/>
    <property type="match status" value="1"/>
</dbReference>
<dbReference type="InterPro" id="IPR013083">
    <property type="entry name" value="Znf_RING/FYVE/PHD"/>
</dbReference>
<dbReference type="eggNOG" id="ENOG502QUWQ">
    <property type="taxonomic scope" value="Eukaryota"/>
</dbReference>
<dbReference type="STRING" id="981085.W9RPL3"/>
<keyword evidence="1" id="KW-0479">Metal-binding</keyword>
<evidence type="ECO:0000313" key="3">
    <source>
        <dbReference type="EMBL" id="EXB86419.1"/>
    </source>
</evidence>
<name>W9RPL3_9ROSA</name>
<dbReference type="InterPro" id="IPR001841">
    <property type="entry name" value="Znf_RING"/>
</dbReference>
<keyword evidence="1" id="KW-0862">Zinc</keyword>
<accession>W9RPL3</accession>
<proteinExistence type="predicted"/>
<dbReference type="InterPro" id="IPR044274">
    <property type="entry name" value="RFI2"/>
</dbReference>
<sequence>MGLGNDDDVVIEDADGGCGGKSCLGGGGGSVSCSICLEAVSDNGDRSWAKLQCGHEFHLDCIGSAFNVKGAMQCPNCRKIEKGQWLYANGSRSFPEISMDDWVHDEDLYDLSYSEMSFGVHWCPFGSLTRLPSSFE</sequence>
<dbReference type="PANTHER" id="PTHR46798:SF3">
    <property type="entry name" value="RING FINGER FAMILY PROTEIN"/>
    <property type="match status" value="1"/>
</dbReference>
<organism evidence="3 4">
    <name type="scientific">Morus notabilis</name>
    <dbReference type="NCBI Taxonomy" id="981085"/>
    <lineage>
        <taxon>Eukaryota</taxon>
        <taxon>Viridiplantae</taxon>
        <taxon>Streptophyta</taxon>
        <taxon>Embryophyta</taxon>
        <taxon>Tracheophyta</taxon>
        <taxon>Spermatophyta</taxon>
        <taxon>Magnoliopsida</taxon>
        <taxon>eudicotyledons</taxon>
        <taxon>Gunneridae</taxon>
        <taxon>Pentapetalae</taxon>
        <taxon>rosids</taxon>
        <taxon>fabids</taxon>
        <taxon>Rosales</taxon>
        <taxon>Moraceae</taxon>
        <taxon>Moreae</taxon>
        <taxon>Morus</taxon>
    </lineage>
</organism>
<dbReference type="KEGG" id="mnt:21388403"/>